<evidence type="ECO:0000256" key="1">
    <source>
        <dbReference type="SAM" id="Phobius"/>
    </source>
</evidence>
<name>A0A1H2S1N9_9RHOB</name>
<protein>
    <submittedName>
        <fullName evidence="2">Uncharacterized protein</fullName>
    </submittedName>
</protein>
<proteinExistence type="predicted"/>
<sequence>MLALFLRHYRRFAMFSGGVALFVMTELSLSGAGLSMASYVGAFAVTAMLLALLAAGVYIIAPQWRGLLEITGMAALITAAFLYFSAPTLSSFWLWAVGIAFWSLLSMAIGAALNGRVSQKIGSETTWRDRHSGHISYPARLVWRHVVPGAAEPGDHCTGMMAHYDEDDEDPDTVHVTFKGRKDRAAQYTLTFLERDFPSSCRFFFQGTEADGTVVDGIFSLRCTVLDRDSCFISFVEERAGLKIGSLVERWFDDALGYQYDKLIEILDKRYSETYGIRKPSLVGAE</sequence>
<dbReference type="STRING" id="670155.SAMN04488001_0668"/>
<organism evidence="2 3">
    <name type="scientific">Litoreibacter albidus</name>
    <dbReference type="NCBI Taxonomy" id="670155"/>
    <lineage>
        <taxon>Bacteria</taxon>
        <taxon>Pseudomonadati</taxon>
        <taxon>Pseudomonadota</taxon>
        <taxon>Alphaproteobacteria</taxon>
        <taxon>Rhodobacterales</taxon>
        <taxon>Roseobacteraceae</taxon>
        <taxon>Litoreibacter</taxon>
    </lineage>
</organism>
<dbReference type="OrthoDB" id="7863342at2"/>
<keyword evidence="1" id="KW-0472">Membrane</keyword>
<dbReference type="Proteomes" id="UP000199441">
    <property type="component" value="Unassembled WGS sequence"/>
</dbReference>
<gene>
    <name evidence="2" type="ORF">SAMN04488001_0668</name>
</gene>
<keyword evidence="3" id="KW-1185">Reference proteome</keyword>
<keyword evidence="1" id="KW-1133">Transmembrane helix</keyword>
<keyword evidence="1" id="KW-0812">Transmembrane</keyword>
<reference evidence="3" key="1">
    <citation type="submission" date="2016-10" db="EMBL/GenBank/DDBJ databases">
        <authorList>
            <person name="Varghese N."/>
            <person name="Submissions S."/>
        </authorList>
    </citation>
    <scope>NUCLEOTIDE SEQUENCE [LARGE SCALE GENOMIC DNA]</scope>
    <source>
        <strain evidence="3">DSM 26922</strain>
    </source>
</reference>
<evidence type="ECO:0000313" key="2">
    <source>
        <dbReference type="EMBL" id="SDW25521.1"/>
    </source>
</evidence>
<dbReference type="AlphaFoldDB" id="A0A1H2S1N9"/>
<accession>A0A1H2S1N9</accession>
<feature type="transmembrane region" description="Helical" evidence="1">
    <location>
        <begin position="92"/>
        <end position="113"/>
    </location>
</feature>
<feature type="transmembrane region" description="Helical" evidence="1">
    <location>
        <begin position="67"/>
        <end position="86"/>
    </location>
</feature>
<feature type="transmembrane region" description="Helical" evidence="1">
    <location>
        <begin position="12"/>
        <end position="33"/>
    </location>
</feature>
<evidence type="ECO:0000313" key="3">
    <source>
        <dbReference type="Proteomes" id="UP000199441"/>
    </source>
</evidence>
<dbReference type="EMBL" id="FNOI01000001">
    <property type="protein sequence ID" value="SDW25521.1"/>
    <property type="molecule type" value="Genomic_DNA"/>
</dbReference>
<dbReference type="RefSeq" id="WP_089944386.1">
    <property type="nucleotide sequence ID" value="NZ_FNOI01000001.1"/>
</dbReference>
<feature type="transmembrane region" description="Helical" evidence="1">
    <location>
        <begin position="39"/>
        <end position="60"/>
    </location>
</feature>